<protein>
    <recommendedName>
        <fullName evidence="1">Ubiquitin carboxyl-terminal hydrolase</fullName>
        <ecNumber evidence="1">3.4.19.12</ecNumber>
    </recommendedName>
</protein>
<keyword evidence="1" id="KW-0645">Protease</keyword>
<dbReference type="SUPFAM" id="SSF54001">
    <property type="entry name" value="Cysteine proteinases"/>
    <property type="match status" value="1"/>
</dbReference>
<dbReference type="EC" id="3.4.19.12" evidence="1"/>
<dbReference type="RefSeq" id="XP_033594201.1">
    <property type="nucleotide sequence ID" value="XM_033732343.1"/>
</dbReference>
<feature type="compositionally biased region" description="Basic and acidic residues" evidence="2">
    <location>
        <begin position="200"/>
        <end position="210"/>
    </location>
</feature>
<evidence type="ECO:0000256" key="3">
    <source>
        <dbReference type="SAM" id="Phobius"/>
    </source>
</evidence>
<keyword evidence="1" id="KW-0788">Thiol protease</keyword>
<dbReference type="Pfam" id="PF00443">
    <property type="entry name" value="UCH"/>
    <property type="match status" value="1"/>
</dbReference>
<organism evidence="5 6">
    <name type="scientific">Neohortaea acidophila</name>
    <dbReference type="NCBI Taxonomy" id="245834"/>
    <lineage>
        <taxon>Eukaryota</taxon>
        <taxon>Fungi</taxon>
        <taxon>Dikarya</taxon>
        <taxon>Ascomycota</taxon>
        <taxon>Pezizomycotina</taxon>
        <taxon>Dothideomycetes</taxon>
        <taxon>Dothideomycetidae</taxon>
        <taxon>Mycosphaerellales</taxon>
        <taxon>Teratosphaeriaceae</taxon>
        <taxon>Neohortaea</taxon>
    </lineage>
</organism>
<proteinExistence type="inferred from homology"/>
<dbReference type="PANTHER" id="PTHR24006:SF904">
    <property type="entry name" value="UBIQUITIN CARBOXYL-TERMINAL HYDROLASE 16"/>
    <property type="match status" value="1"/>
</dbReference>
<name>A0A6A6Q5R2_9PEZI</name>
<dbReference type="PROSITE" id="PS50235">
    <property type="entry name" value="USP_3"/>
    <property type="match status" value="1"/>
</dbReference>
<gene>
    <name evidence="5" type="ORF">BDY17DRAFT_289318</name>
</gene>
<feature type="compositionally biased region" description="Polar residues" evidence="2">
    <location>
        <begin position="499"/>
        <end position="530"/>
    </location>
</feature>
<dbReference type="GO" id="GO:0004843">
    <property type="term" value="F:cysteine-type deubiquitinase activity"/>
    <property type="evidence" value="ECO:0007669"/>
    <property type="project" value="UniProtKB-UniRule"/>
</dbReference>
<comment type="catalytic activity">
    <reaction evidence="1">
        <text>Thiol-dependent hydrolysis of ester, thioester, amide, peptide and isopeptide bonds formed by the C-terminal Gly of ubiquitin (a 76-residue protein attached to proteins as an intracellular targeting signal).</text>
        <dbReference type="EC" id="3.4.19.12"/>
    </reaction>
</comment>
<dbReference type="PROSITE" id="PS00972">
    <property type="entry name" value="USP_1"/>
    <property type="match status" value="1"/>
</dbReference>
<dbReference type="PROSITE" id="PS00973">
    <property type="entry name" value="USP_2"/>
    <property type="match status" value="1"/>
</dbReference>
<dbReference type="GO" id="GO:0005634">
    <property type="term" value="C:nucleus"/>
    <property type="evidence" value="ECO:0007669"/>
    <property type="project" value="TreeGrafter"/>
</dbReference>
<dbReference type="GO" id="GO:0016579">
    <property type="term" value="P:protein deubiquitination"/>
    <property type="evidence" value="ECO:0007669"/>
    <property type="project" value="InterPro"/>
</dbReference>
<dbReference type="GO" id="GO:0005829">
    <property type="term" value="C:cytosol"/>
    <property type="evidence" value="ECO:0007669"/>
    <property type="project" value="TreeGrafter"/>
</dbReference>
<dbReference type="EMBL" id="MU001631">
    <property type="protein sequence ID" value="KAF2487632.1"/>
    <property type="molecule type" value="Genomic_DNA"/>
</dbReference>
<feature type="domain" description="USP" evidence="4">
    <location>
        <begin position="49"/>
        <end position="648"/>
    </location>
</feature>
<evidence type="ECO:0000259" key="4">
    <source>
        <dbReference type="PROSITE" id="PS50235"/>
    </source>
</evidence>
<dbReference type="InterPro" id="IPR018200">
    <property type="entry name" value="USP_CS"/>
</dbReference>
<feature type="region of interest" description="Disordered" evidence="2">
    <location>
        <begin position="488"/>
        <end position="610"/>
    </location>
</feature>
<dbReference type="PANTHER" id="PTHR24006">
    <property type="entry name" value="UBIQUITIN CARBOXYL-TERMINAL HYDROLASE"/>
    <property type="match status" value="1"/>
</dbReference>
<keyword evidence="6" id="KW-1185">Reference proteome</keyword>
<reference evidence="5" key="1">
    <citation type="journal article" date="2020" name="Stud. Mycol.">
        <title>101 Dothideomycetes genomes: a test case for predicting lifestyles and emergence of pathogens.</title>
        <authorList>
            <person name="Haridas S."/>
            <person name="Albert R."/>
            <person name="Binder M."/>
            <person name="Bloem J."/>
            <person name="Labutti K."/>
            <person name="Salamov A."/>
            <person name="Andreopoulos B."/>
            <person name="Baker S."/>
            <person name="Barry K."/>
            <person name="Bills G."/>
            <person name="Bluhm B."/>
            <person name="Cannon C."/>
            <person name="Castanera R."/>
            <person name="Culley D."/>
            <person name="Daum C."/>
            <person name="Ezra D."/>
            <person name="Gonzalez J."/>
            <person name="Henrissat B."/>
            <person name="Kuo A."/>
            <person name="Liang C."/>
            <person name="Lipzen A."/>
            <person name="Lutzoni F."/>
            <person name="Magnuson J."/>
            <person name="Mondo S."/>
            <person name="Nolan M."/>
            <person name="Ohm R."/>
            <person name="Pangilinan J."/>
            <person name="Park H.-J."/>
            <person name="Ramirez L."/>
            <person name="Alfaro M."/>
            <person name="Sun H."/>
            <person name="Tritt A."/>
            <person name="Yoshinaga Y."/>
            <person name="Zwiers L.-H."/>
            <person name="Turgeon B."/>
            <person name="Goodwin S."/>
            <person name="Spatafora J."/>
            <person name="Crous P."/>
            <person name="Grigoriev I."/>
        </authorList>
    </citation>
    <scope>NUCLEOTIDE SEQUENCE</scope>
    <source>
        <strain evidence="5">CBS 113389</strain>
    </source>
</reference>
<dbReference type="Gene3D" id="3.90.70.10">
    <property type="entry name" value="Cysteine proteinases"/>
    <property type="match status" value="1"/>
</dbReference>
<keyword evidence="3" id="KW-0472">Membrane</keyword>
<dbReference type="InterPro" id="IPR001394">
    <property type="entry name" value="Peptidase_C19_UCH"/>
</dbReference>
<keyword evidence="1" id="KW-0378">Hydrolase</keyword>
<evidence type="ECO:0000256" key="2">
    <source>
        <dbReference type="SAM" id="MobiDB-lite"/>
    </source>
</evidence>
<evidence type="ECO:0000256" key="1">
    <source>
        <dbReference type="RuleBase" id="RU366025"/>
    </source>
</evidence>
<evidence type="ECO:0000313" key="6">
    <source>
        <dbReference type="Proteomes" id="UP000799767"/>
    </source>
</evidence>
<dbReference type="Proteomes" id="UP000799767">
    <property type="component" value="Unassembled WGS sequence"/>
</dbReference>
<feature type="compositionally biased region" description="Polar residues" evidence="2">
    <location>
        <begin position="560"/>
        <end position="569"/>
    </location>
</feature>
<dbReference type="InterPro" id="IPR050164">
    <property type="entry name" value="Peptidase_C19"/>
</dbReference>
<dbReference type="GeneID" id="54473345"/>
<feature type="compositionally biased region" description="Polar residues" evidence="2">
    <location>
        <begin position="590"/>
        <end position="605"/>
    </location>
</feature>
<feature type="region of interest" description="Disordered" evidence="2">
    <location>
        <begin position="189"/>
        <end position="270"/>
    </location>
</feature>
<comment type="similarity">
    <text evidence="1">Belongs to the peptidase C19 family.</text>
</comment>
<dbReference type="OrthoDB" id="2248014at2759"/>
<dbReference type="GO" id="GO:0006508">
    <property type="term" value="P:proteolysis"/>
    <property type="evidence" value="ECO:0007669"/>
    <property type="project" value="UniProtKB-KW"/>
</dbReference>
<dbReference type="CDD" id="cd02662">
    <property type="entry name" value="Peptidase_C19F"/>
    <property type="match status" value="1"/>
</dbReference>
<evidence type="ECO:0000313" key="5">
    <source>
        <dbReference type="EMBL" id="KAF2487632.1"/>
    </source>
</evidence>
<keyword evidence="3" id="KW-1133">Transmembrane helix</keyword>
<sequence>MPDRPLTVATYAAGASLAAITLVYVFGPTFFFDDEAANSSRASRKKGVVGLVNNANDCFINSVLQALSGLPELRLYLIREVHRRKLDGPEMYNDIAAAVEEQRRKERQAGGGGSRVPEWMLLSLQQGLVTAGLKDVLDALNERPIYKKTISAQPFILVVERAFRTRISRSQQDAQELLQLIAERLSDENHAGRRVRRQSRRGEGNGHEKVAVGGAPSSNDQPTTLEDGKSTVADGPRDSKMAPNHDAGLAKEEAAATARGDSSQTPDIDDTDAEEQFTFPFEGKLESQVECSYCHFKPKPHVSSFVTLTLNVPQSAGSLNSCFDGMFKQEHIDDFTCDRCRLDHALQVLDKQLDKSSLSEPERTALEANREKLEAALREDPEKPPADVKLPVLSTAPKRRISRHMRISNFPRILSLHLSRSVWDVGSSSSKNTAKVAFPETLSLGGLLDRNTYRLLAVVTHKGGHNSGHYETFRRQFLSAPYSTPTSMGTDGIFGNRPSPMSSPRISTALDTERSPTSSRLNGSANSPRTTAAPLEPAIPSPSTLSSQSSASTIPEPGRASQSTTTTPNIPLEAMPTPGLPPLPQDRQVDTTGNTKRSLSLSSAANRMRRKKGPDRWWRISDDKVKECKTSEVLGMQREVYLLFYELASEDAG</sequence>
<dbReference type="AlphaFoldDB" id="A0A6A6Q5R2"/>
<accession>A0A6A6Q5R2</accession>
<dbReference type="InterPro" id="IPR028889">
    <property type="entry name" value="USP"/>
</dbReference>
<feature type="transmembrane region" description="Helical" evidence="3">
    <location>
        <begin position="12"/>
        <end position="32"/>
    </location>
</feature>
<dbReference type="InterPro" id="IPR038765">
    <property type="entry name" value="Papain-like_cys_pep_sf"/>
</dbReference>
<feature type="compositionally biased region" description="Low complexity" evidence="2">
    <location>
        <begin position="541"/>
        <end position="554"/>
    </location>
</feature>
<keyword evidence="1" id="KW-0833">Ubl conjugation pathway</keyword>
<keyword evidence="3" id="KW-0812">Transmembrane</keyword>